<evidence type="ECO:0000313" key="2">
    <source>
        <dbReference type="EMBL" id="KAL2824998.1"/>
    </source>
</evidence>
<accession>A0ABR4IDQ6</accession>
<dbReference type="EMBL" id="JBFXLS010000039">
    <property type="protein sequence ID" value="KAL2824998.1"/>
    <property type="molecule type" value="Genomic_DNA"/>
</dbReference>
<evidence type="ECO:0000256" key="1">
    <source>
        <dbReference type="SAM" id="Phobius"/>
    </source>
</evidence>
<keyword evidence="1" id="KW-1133">Transmembrane helix</keyword>
<comment type="caution">
    <text evidence="2">The sequence shown here is derived from an EMBL/GenBank/DDBJ whole genome shotgun (WGS) entry which is preliminary data.</text>
</comment>
<keyword evidence="1" id="KW-0472">Membrane</keyword>
<protein>
    <submittedName>
        <fullName evidence="2">Uncharacterized protein</fullName>
    </submittedName>
</protein>
<reference evidence="2 3" key="1">
    <citation type="submission" date="2024-07" db="EMBL/GenBank/DDBJ databases">
        <title>Section-level genome sequencing and comparative genomics of Aspergillus sections Usti and Cavernicolus.</title>
        <authorList>
            <consortium name="Lawrence Berkeley National Laboratory"/>
            <person name="Nybo J.L."/>
            <person name="Vesth T.C."/>
            <person name="Theobald S."/>
            <person name="Frisvad J.C."/>
            <person name="Larsen T.O."/>
            <person name="Kjaerboelling I."/>
            <person name="Rothschild-Mancinelli K."/>
            <person name="Lyhne E.K."/>
            <person name="Kogle M.E."/>
            <person name="Barry K."/>
            <person name="Clum A."/>
            <person name="Na H."/>
            <person name="Ledsgaard L."/>
            <person name="Lin J."/>
            <person name="Lipzen A."/>
            <person name="Kuo A."/>
            <person name="Riley R."/>
            <person name="Mondo S."/>
            <person name="LaButti K."/>
            <person name="Haridas S."/>
            <person name="Pangalinan J."/>
            <person name="Salamov A.A."/>
            <person name="Simmons B.A."/>
            <person name="Magnuson J.K."/>
            <person name="Chen J."/>
            <person name="Drula E."/>
            <person name="Henrissat B."/>
            <person name="Wiebenga A."/>
            <person name="Lubbers R.J."/>
            <person name="Gomes A.C."/>
            <person name="Makela M.R."/>
            <person name="Stajich J."/>
            <person name="Grigoriev I.V."/>
            <person name="Mortensen U.H."/>
            <person name="De vries R.P."/>
            <person name="Baker S.E."/>
            <person name="Andersen M.R."/>
        </authorList>
    </citation>
    <scope>NUCLEOTIDE SEQUENCE [LARGE SCALE GENOMIC DNA]</scope>
    <source>
        <strain evidence="2 3">CBS 600.67</strain>
    </source>
</reference>
<dbReference type="Proteomes" id="UP001610335">
    <property type="component" value="Unassembled WGS sequence"/>
</dbReference>
<gene>
    <name evidence="2" type="ORF">BDW59DRAFT_75837</name>
</gene>
<organism evidence="2 3">
    <name type="scientific">Aspergillus cavernicola</name>
    <dbReference type="NCBI Taxonomy" id="176166"/>
    <lineage>
        <taxon>Eukaryota</taxon>
        <taxon>Fungi</taxon>
        <taxon>Dikarya</taxon>
        <taxon>Ascomycota</taxon>
        <taxon>Pezizomycotina</taxon>
        <taxon>Eurotiomycetes</taxon>
        <taxon>Eurotiomycetidae</taxon>
        <taxon>Eurotiales</taxon>
        <taxon>Aspergillaceae</taxon>
        <taxon>Aspergillus</taxon>
        <taxon>Aspergillus subgen. Nidulantes</taxon>
    </lineage>
</organism>
<proteinExistence type="predicted"/>
<evidence type="ECO:0000313" key="3">
    <source>
        <dbReference type="Proteomes" id="UP001610335"/>
    </source>
</evidence>
<feature type="transmembrane region" description="Helical" evidence="1">
    <location>
        <begin position="69"/>
        <end position="89"/>
    </location>
</feature>
<name>A0ABR4IDQ6_9EURO</name>
<keyword evidence="3" id="KW-1185">Reference proteome</keyword>
<sequence length="94" mass="11067">MLIGPVSVFDNMSTILLWNNLWLYIHRSTRNESSIFGTTERRDHYTFLRCSSLPLGILVGVYVCLLMQTIIYFFIIWFILQFVFMIGPLDDIPE</sequence>
<keyword evidence="1" id="KW-0812">Transmembrane</keyword>